<evidence type="ECO:0000259" key="6">
    <source>
        <dbReference type="Pfam" id="PF01061"/>
    </source>
</evidence>
<dbReference type="EMBL" id="CP093361">
    <property type="protein sequence ID" value="UQS87351.1"/>
    <property type="molecule type" value="Genomic_DNA"/>
</dbReference>
<proteinExistence type="predicted"/>
<name>A0A976RTJ7_9LACO</name>
<keyword evidence="3 5" id="KW-1133">Transmembrane helix</keyword>
<sequence length="291" mass="32443">MINLIKRNVTIYFANRTAVFFSLLASLISFILYILFLKNNMQQSFQHIPDTTKLLDPWLIGGTLSVTGLTSIGTVLSQLVADRESHRLDDLAMTDLSQLQIQSAYLVGAVFVGTFNQIVVYLVMSLYFQLVDGISVDWSQSGSVLLIALFSSLVWTAFNLIVYTTIQRQATISTVSSIISTISGFFAGVYVPISVMPSVAQTVMKFTPTPYVSAAFRDVIMHQQLKKSFQHLSTSQLNDFRLAMGIDLKVNGTQLNMAQMVLILGGFLFLFVVWLLVSNYFRTKEGIKRAS</sequence>
<dbReference type="Proteomes" id="UP000831181">
    <property type="component" value="Chromosome"/>
</dbReference>
<evidence type="ECO:0000256" key="1">
    <source>
        <dbReference type="ARBA" id="ARBA00004141"/>
    </source>
</evidence>
<accession>A0A976RTJ7</accession>
<dbReference type="GO" id="GO:0016020">
    <property type="term" value="C:membrane"/>
    <property type="evidence" value="ECO:0007669"/>
    <property type="project" value="UniProtKB-SubCell"/>
</dbReference>
<organism evidence="7 8">
    <name type="scientific">Nicoliella spurrieriana</name>
    <dbReference type="NCBI Taxonomy" id="2925830"/>
    <lineage>
        <taxon>Bacteria</taxon>
        <taxon>Bacillati</taxon>
        <taxon>Bacillota</taxon>
        <taxon>Bacilli</taxon>
        <taxon>Lactobacillales</taxon>
        <taxon>Lactobacillaceae</taxon>
        <taxon>Nicoliella</taxon>
    </lineage>
</organism>
<feature type="transmembrane region" description="Helical" evidence="5">
    <location>
        <begin position="57"/>
        <end position="81"/>
    </location>
</feature>
<feature type="transmembrane region" description="Helical" evidence="5">
    <location>
        <begin position="12"/>
        <end position="37"/>
    </location>
</feature>
<dbReference type="InterPro" id="IPR013525">
    <property type="entry name" value="ABC2_TM"/>
</dbReference>
<dbReference type="PANTHER" id="PTHR43229:SF2">
    <property type="entry name" value="NODULATION PROTEIN J"/>
    <property type="match status" value="1"/>
</dbReference>
<evidence type="ECO:0000313" key="8">
    <source>
        <dbReference type="Proteomes" id="UP000831181"/>
    </source>
</evidence>
<protein>
    <submittedName>
        <fullName evidence="7">ABC transporter permease</fullName>
    </submittedName>
</protein>
<reference evidence="7" key="1">
    <citation type="journal article" date="2022" name="Int. J. Syst. Evol. Microbiol.">
        <title>Apilactobacillus apisilvae sp. nov., Nicolia spurrieriana gen. nov. sp. nov., Bombilactobacillus folatiphilus sp. nov. and Bombilactobacillus thymidiniphilus sp. nov., four new lactic acid bacterial isolates from stingless bees Tetragonula carbonaria and Austroplebeia australis.</title>
        <authorList>
            <person name="Oliphant S.A."/>
            <person name="Watson-Haigh N.S."/>
            <person name="Sumby K.M."/>
            <person name="Gardner J."/>
            <person name="Groom S."/>
            <person name="Jiranek V."/>
        </authorList>
    </citation>
    <scope>NUCLEOTIDE SEQUENCE</scope>
    <source>
        <strain evidence="7">SGEP1_A5</strain>
    </source>
</reference>
<evidence type="ECO:0000256" key="2">
    <source>
        <dbReference type="ARBA" id="ARBA00022692"/>
    </source>
</evidence>
<dbReference type="PANTHER" id="PTHR43229">
    <property type="entry name" value="NODULATION PROTEIN J"/>
    <property type="match status" value="1"/>
</dbReference>
<dbReference type="Pfam" id="PF01061">
    <property type="entry name" value="ABC2_membrane"/>
    <property type="match status" value="1"/>
</dbReference>
<feature type="transmembrane region" description="Helical" evidence="5">
    <location>
        <begin position="257"/>
        <end position="281"/>
    </location>
</feature>
<feature type="transmembrane region" description="Helical" evidence="5">
    <location>
        <begin position="102"/>
        <end position="124"/>
    </location>
</feature>
<dbReference type="GO" id="GO:0140359">
    <property type="term" value="F:ABC-type transporter activity"/>
    <property type="evidence" value="ECO:0007669"/>
    <property type="project" value="InterPro"/>
</dbReference>
<evidence type="ECO:0000256" key="3">
    <source>
        <dbReference type="ARBA" id="ARBA00022989"/>
    </source>
</evidence>
<keyword evidence="8" id="KW-1185">Reference proteome</keyword>
<dbReference type="InterPro" id="IPR051784">
    <property type="entry name" value="Nod_factor_ABC_transporter"/>
</dbReference>
<evidence type="ECO:0000256" key="4">
    <source>
        <dbReference type="ARBA" id="ARBA00023136"/>
    </source>
</evidence>
<evidence type="ECO:0000256" key="5">
    <source>
        <dbReference type="SAM" id="Phobius"/>
    </source>
</evidence>
<evidence type="ECO:0000313" key="7">
    <source>
        <dbReference type="EMBL" id="UQS87351.1"/>
    </source>
</evidence>
<keyword evidence="2 5" id="KW-0812">Transmembrane</keyword>
<feature type="domain" description="ABC-2 type transporter transmembrane" evidence="6">
    <location>
        <begin position="4"/>
        <end position="220"/>
    </location>
</feature>
<feature type="transmembrane region" description="Helical" evidence="5">
    <location>
        <begin position="144"/>
        <end position="166"/>
    </location>
</feature>
<dbReference type="RefSeq" id="WP_260117157.1">
    <property type="nucleotide sequence ID" value="NZ_CP093361.1"/>
</dbReference>
<comment type="subcellular location">
    <subcellularLocation>
        <location evidence="1">Membrane</location>
        <topology evidence="1">Multi-pass membrane protein</topology>
    </subcellularLocation>
</comment>
<keyword evidence="4 5" id="KW-0472">Membrane</keyword>
<dbReference type="AlphaFoldDB" id="A0A976RTJ7"/>
<gene>
    <name evidence="7" type="ORF">MOO44_04145</name>
</gene>
<dbReference type="KEGG" id="lbe:MOO44_04145"/>
<feature type="transmembrane region" description="Helical" evidence="5">
    <location>
        <begin position="178"/>
        <end position="200"/>
    </location>
</feature>